<dbReference type="Gene3D" id="2.60.120.560">
    <property type="entry name" value="Exo-inulinase, domain 1"/>
    <property type="match status" value="2"/>
</dbReference>
<proteinExistence type="predicted"/>
<keyword evidence="1" id="KW-0732">Signal</keyword>
<dbReference type="Pfam" id="PF06439">
    <property type="entry name" value="3keto-disac_hyd"/>
    <property type="match status" value="2"/>
</dbReference>
<feature type="chain" id="PRO_5046156134" evidence="1">
    <location>
        <begin position="25"/>
        <end position="462"/>
    </location>
</feature>
<reference evidence="3" key="1">
    <citation type="submission" date="2023-07" db="EMBL/GenBank/DDBJ databases">
        <title>Two novel species in the genus Flavivirga.</title>
        <authorList>
            <person name="Kwon K."/>
        </authorList>
    </citation>
    <scope>NUCLEOTIDE SEQUENCE</scope>
    <source>
        <strain evidence="3">KACC 14158</strain>
    </source>
</reference>
<feature type="signal peptide" evidence="1">
    <location>
        <begin position="1"/>
        <end position="24"/>
    </location>
</feature>
<keyword evidence="4" id="KW-1185">Reference proteome</keyword>
<sequence length="462" mass="51918">MKKMLFHSKMVALFTILISLSCSQKPKDDTPWIDLFDGQTLNGWTQKGGNATYEVRNGTIVGTTVHNTPNTFLTTEKLYGDFILELEYKVDSTMNSGIQIRSNSFPHYRDGRVHGYQVEIDPSERAWSGGIYDESRRGWLNTLENNPEAQKAFKQNDWNHYRIEAIGDTLKTWVNGVAASYLIDEKTASGFICLQVHSIKADKQAGTEIIWKNIKIVTDSVSKYSTKSALQPIVTKNKLTIDETKKGWKLLWDGETTNGWRGAKLEGFPESGWKIENGELIVLASGGAESTAGGDIVTEALYGDFELSVDFKLTPGANSGIKYYVDTNINKGKGSSIGLEYQILDDDLHPDAKLGNHEGSRTVSSLYDLIQADINKPIKPIGEWNTAYIISKNNHVEHWLNGTKVLEYERKSDDYRKLVSESKYVKWPNFGELDKGQILLQDHGDLVAFKNVKIHPINNIKE</sequence>
<organism evidence="3 4">
    <name type="scientific">Flavivirga jejuensis</name>
    <dbReference type="NCBI Taxonomy" id="870487"/>
    <lineage>
        <taxon>Bacteria</taxon>
        <taxon>Pseudomonadati</taxon>
        <taxon>Bacteroidota</taxon>
        <taxon>Flavobacteriia</taxon>
        <taxon>Flavobacteriales</taxon>
        <taxon>Flavobacteriaceae</taxon>
        <taxon>Flavivirga</taxon>
    </lineage>
</organism>
<gene>
    <name evidence="3" type="ORF">Q4Q40_04550</name>
</gene>
<dbReference type="Proteomes" id="UP001176806">
    <property type="component" value="Unassembled WGS sequence"/>
</dbReference>
<protein>
    <submittedName>
        <fullName evidence="3">DUF1080 domain-containing protein</fullName>
    </submittedName>
</protein>
<name>A0ABT8WK07_9FLAO</name>
<evidence type="ECO:0000313" key="4">
    <source>
        <dbReference type="Proteomes" id="UP001176806"/>
    </source>
</evidence>
<dbReference type="InterPro" id="IPR010496">
    <property type="entry name" value="AL/BT2_dom"/>
</dbReference>
<dbReference type="EMBL" id="JAUOEL010000001">
    <property type="protein sequence ID" value="MDO5973447.1"/>
    <property type="molecule type" value="Genomic_DNA"/>
</dbReference>
<dbReference type="PROSITE" id="PS51257">
    <property type="entry name" value="PROKAR_LIPOPROTEIN"/>
    <property type="match status" value="1"/>
</dbReference>
<evidence type="ECO:0000259" key="2">
    <source>
        <dbReference type="Pfam" id="PF06439"/>
    </source>
</evidence>
<comment type="caution">
    <text evidence="3">The sequence shown here is derived from an EMBL/GenBank/DDBJ whole genome shotgun (WGS) entry which is preliminary data.</text>
</comment>
<evidence type="ECO:0000313" key="3">
    <source>
        <dbReference type="EMBL" id="MDO5973447.1"/>
    </source>
</evidence>
<accession>A0ABT8WK07</accession>
<feature type="domain" description="3-keto-alpha-glucoside-1,2-lyase/3-keto-2-hydroxy-glucal hydratase" evidence="2">
    <location>
        <begin position="32"/>
        <end position="216"/>
    </location>
</feature>
<evidence type="ECO:0000256" key="1">
    <source>
        <dbReference type="SAM" id="SignalP"/>
    </source>
</evidence>
<feature type="domain" description="3-keto-alpha-glucoside-1,2-lyase/3-keto-2-hydroxy-glucal hydratase" evidence="2">
    <location>
        <begin position="247"/>
        <end position="454"/>
    </location>
</feature>